<dbReference type="Gene3D" id="1.10.3720.10">
    <property type="entry name" value="MetI-like"/>
    <property type="match status" value="1"/>
</dbReference>
<feature type="domain" description="ABC transmembrane type-1" evidence="7">
    <location>
        <begin position="68"/>
        <end position="118"/>
    </location>
</feature>
<keyword evidence="2" id="KW-0813">Transport</keyword>
<evidence type="ECO:0000256" key="1">
    <source>
        <dbReference type="ARBA" id="ARBA00004651"/>
    </source>
</evidence>
<gene>
    <name evidence="8" type="ORF">JCM19231_674</name>
</gene>
<evidence type="ECO:0000256" key="5">
    <source>
        <dbReference type="ARBA" id="ARBA00022989"/>
    </source>
</evidence>
<dbReference type="PANTHER" id="PTHR43386">
    <property type="entry name" value="OLIGOPEPTIDE TRANSPORT SYSTEM PERMEASE PROTEIN APPC"/>
    <property type="match status" value="1"/>
</dbReference>
<proteinExistence type="predicted"/>
<evidence type="ECO:0000256" key="6">
    <source>
        <dbReference type="ARBA" id="ARBA00023136"/>
    </source>
</evidence>
<name>A0A0B8NZV3_9VIBR</name>
<protein>
    <submittedName>
        <fullName evidence="8">Dipeptide transport system permease protein dppC</fullName>
    </submittedName>
</protein>
<reference evidence="8 9" key="2">
    <citation type="submission" date="2015-01" db="EMBL/GenBank/DDBJ databases">
        <authorList>
            <consortium name="NBRP consortium"/>
            <person name="Sawabe T."/>
            <person name="Meirelles P."/>
            <person name="Feng G."/>
            <person name="Sayaka M."/>
            <person name="Hattori M."/>
            <person name="Ohkuma M."/>
        </authorList>
    </citation>
    <scope>NUCLEOTIDE SEQUENCE [LARGE SCALE GENOMIC DNA]</scope>
    <source>
        <strain evidence="9">JCM 19231</strain>
    </source>
</reference>
<evidence type="ECO:0000313" key="9">
    <source>
        <dbReference type="Proteomes" id="UP000031671"/>
    </source>
</evidence>
<dbReference type="PANTHER" id="PTHR43386:SF1">
    <property type="entry name" value="D,D-DIPEPTIDE TRANSPORT SYSTEM PERMEASE PROTEIN DDPC-RELATED"/>
    <property type="match status" value="1"/>
</dbReference>
<dbReference type="EMBL" id="BBRZ01000032">
    <property type="protein sequence ID" value="GAM56563.1"/>
    <property type="molecule type" value="Genomic_DNA"/>
</dbReference>
<dbReference type="InterPro" id="IPR000515">
    <property type="entry name" value="MetI-like"/>
</dbReference>
<reference evidence="8 9" key="1">
    <citation type="submission" date="2015-01" db="EMBL/GenBank/DDBJ databases">
        <title>Vibrio sp. C1 JCM 19231 whole genome shotgun sequence.</title>
        <authorList>
            <person name="Sawabe T."/>
            <person name="Meirelles P."/>
            <person name="Feng G."/>
            <person name="Sayaka M."/>
            <person name="Hattori M."/>
            <person name="Ohkuma M."/>
        </authorList>
    </citation>
    <scope>NUCLEOTIDE SEQUENCE [LARGE SCALE GENOMIC DNA]</scope>
    <source>
        <strain evidence="9">JCM 19231</strain>
    </source>
</reference>
<keyword evidence="6" id="KW-0472">Membrane</keyword>
<dbReference type="GO" id="GO:0071916">
    <property type="term" value="F:dipeptide transmembrane transporter activity"/>
    <property type="evidence" value="ECO:0007669"/>
    <property type="project" value="TreeGrafter"/>
</dbReference>
<keyword evidence="4" id="KW-0812">Transmembrane</keyword>
<comment type="caution">
    <text evidence="8">The sequence shown here is derived from an EMBL/GenBank/DDBJ whole genome shotgun (WGS) entry which is preliminary data.</text>
</comment>
<sequence>MNQLTVTQKLGAILLAMLIAIVGLESVFWGHDPALQNLDNIFALPSLADPLGTDQFGRSNLARLSSALQTSLFMVLACVFTSALLGVLLGVLAGWKQGWFDRALSSLVNVILALPGLS</sequence>
<dbReference type="InterPro" id="IPR035906">
    <property type="entry name" value="MetI-like_sf"/>
</dbReference>
<dbReference type="InterPro" id="IPR050366">
    <property type="entry name" value="BP-dependent_transpt_permease"/>
</dbReference>
<evidence type="ECO:0000256" key="4">
    <source>
        <dbReference type="ARBA" id="ARBA00022692"/>
    </source>
</evidence>
<keyword evidence="3" id="KW-1003">Cell membrane</keyword>
<keyword evidence="9" id="KW-1185">Reference proteome</keyword>
<dbReference type="PROSITE" id="PS50928">
    <property type="entry name" value="ABC_TM1"/>
    <property type="match status" value="1"/>
</dbReference>
<dbReference type="GO" id="GO:0005886">
    <property type="term" value="C:plasma membrane"/>
    <property type="evidence" value="ECO:0007669"/>
    <property type="project" value="UniProtKB-SubCell"/>
</dbReference>
<accession>A0A0B8NZV3</accession>
<evidence type="ECO:0000256" key="2">
    <source>
        <dbReference type="ARBA" id="ARBA00022448"/>
    </source>
</evidence>
<dbReference type="Proteomes" id="UP000031671">
    <property type="component" value="Unassembled WGS sequence"/>
</dbReference>
<dbReference type="AlphaFoldDB" id="A0A0B8NZV3"/>
<evidence type="ECO:0000259" key="7">
    <source>
        <dbReference type="PROSITE" id="PS50928"/>
    </source>
</evidence>
<dbReference type="SUPFAM" id="SSF161098">
    <property type="entry name" value="MetI-like"/>
    <property type="match status" value="1"/>
</dbReference>
<keyword evidence="5" id="KW-1133">Transmembrane helix</keyword>
<evidence type="ECO:0000256" key="3">
    <source>
        <dbReference type="ARBA" id="ARBA00022475"/>
    </source>
</evidence>
<comment type="subcellular location">
    <subcellularLocation>
        <location evidence="1">Cell membrane</location>
        <topology evidence="1">Multi-pass membrane protein</topology>
    </subcellularLocation>
</comment>
<organism evidence="8 9">
    <name type="scientific">Vibrio ishigakensis</name>
    <dbReference type="NCBI Taxonomy" id="1481914"/>
    <lineage>
        <taxon>Bacteria</taxon>
        <taxon>Pseudomonadati</taxon>
        <taxon>Pseudomonadota</taxon>
        <taxon>Gammaproteobacteria</taxon>
        <taxon>Vibrionales</taxon>
        <taxon>Vibrionaceae</taxon>
        <taxon>Vibrio</taxon>
    </lineage>
</organism>
<evidence type="ECO:0000313" key="8">
    <source>
        <dbReference type="EMBL" id="GAM56563.1"/>
    </source>
</evidence>